<evidence type="ECO:0000256" key="2">
    <source>
        <dbReference type="SAM" id="Coils"/>
    </source>
</evidence>
<feature type="repeat" description="TPR" evidence="1">
    <location>
        <begin position="11"/>
        <end position="44"/>
    </location>
</feature>
<organism evidence="3 4">
    <name type="scientific">Vagococcus proximus</name>
    <dbReference type="NCBI Taxonomy" id="2991417"/>
    <lineage>
        <taxon>Bacteria</taxon>
        <taxon>Bacillati</taxon>
        <taxon>Bacillota</taxon>
        <taxon>Bacilli</taxon>
        <taxon>Lactobacillales</taxon>
        <taxon>Enterococcaceae</taxon>
        <taxon>Vagococcus</taxon>
    </lineage>
</organism>
<dbReference type="RefSeq" id="WP_275471033.1">
    <property type="nucleotide sequence ID" value="NZ_JAPDSH010000002.1"/>
</dbReference>
<reference evidence="3" key="1">
    <citation type="submission" date="2022-10" db="EMBL/GenBank/DDBJ databases">
        <title>Vagococcus sp. isolated from poultry meat.</title>
        <authorList>
            <person name="Johansson P."/>
            <person name="Bjorkroth J."/>
        </authorList>
    </citation>
    <scope>NUCLEOTIDE SEQUENCE</scope>
    <source>
        <strain evidence="3">PNs007</strain>
    </source>
</reference>
<protein>
    <recommendedName>
        <fullName evidence="5">Hydrolase</fullName>
    </recommendedName>
</protein>
<dbReference type="PROSITE" id="PS50005">
    <property type="entry name" value="TPR"/>
    <property type="match status" value="1"/>
</dbReference>
<comment type="caution">
    <text evidence="3">The sequence shown here is derived from an EMBL/GenBank/DDBJ whole genome shotgun (WGS) entry which is preliminary data.</text>
</comment>
<dbReference type="Gene3D" id="1.25.40.10">
    <property type="entry name" value="Tetratricopeptide repeat domain"/>
    <property type="match status" value="1"/>
</dbReference>
<evidence type="ECO:0000256" key="1">
    <source>
        <dbReference type="PROSITE-ProRule" id="PRU00339"/>
    </source>
</evidence>
<dbReference type="Proteomes" id="UP001147148">
    <property type="component" value="Unassembled WGS sequence"/>
</dbReference>
<keyword evidence="4" id="KW-1185">Reference proteome</keyword>
<keyword evidence="1" id="KW-0802">TPR repeat</keyword>
<sequence>MGDRIEFPKNFEGYMKMAQDAEATGENEEALTLYEEAYDLQPDFLANTKIVKLLMAEGKFQEALGVCEEMLQGYFEEEELFMTYIQLLLGNQEFIKSRKMIKKNRSRIKNEEELLRLVDTSEEQYAMFNPEKIKAYKAEGREIKVQPFYQQMGTLKLLEKLPKNDYIDVVKELLVNDELPLLLRQSLLESVVAICISEEYEIINIYGERCVVAISEIPSPGEQRTYLEAKEVLEKKLEEYEDVFQTQMLEELRVNFSVMYPFADTWLTDVSLWVKQLLSNYLEVEFTEEEQNSEAFDKNKELLELIQKELVKIMQ</sequence>
<evidence type="ECO:0000313" key="3">
    <source>
        <dbReference type="EMBL" id="MDF0479397.1"/>
    </source>
</evidence>
<dbReference type="InterPro" id="IPR019734">
    <property type="entry name" value="TPR_rpt"/>
</dbReference>
<name>A0ABT5X0G4_9ENTE</name>
<dbReference type="EMBL" id="JAPDSH010000002">
    <property type="protein sequence ID" value="MDF0479397.1"/>
    <property type="molecule type" value="Genomic_DNA"/>
</dbReference>
<evidence type="ECO:0008006" key="5">
    <source>
        <dbReference type="Google" id="ProtNLM"/>
    </source>
</evidence>
<dbReference type="SUPFAM" id="SSF48452">
    <property type="entry name" value="TPR-like"/>
    <property type="match status" value="1"/>
</dbReference>
<accession>A0ABT5X0G4</accession>
<dbReference type="InterPro" id="IPR011990">
    <property type="entry name" value="TPR-like_helical_dom_sf"/>
</dbReference>
<feature type="coiled-coil region" evidence="2">
    <location>
        <begin position="223"/>
        <end position="250"/>
    </location>
</feature>
<proteinExistence type="predicted"/>
<evidence type="ECO:0000313" key="4">
    <source>
        <dbReference type="Proteomes" id="UP001147148"/>
    </source>
</evidence>
<gene>
    <name evidence="3" type="ORF">OL233_03765</name>
</gene>
<keyword evidence="2" id="KW-0175">Coiled coil</keyword>